<dbReference type="CDD" id="cd03593">
    <property type="entry name" value="CLECT_NK_receptors_like"/>
    <property type="match status" value="1"/>
</dbReference>
<dbReference type="InterPro" id="IPR001304">
    <property type="entry name" value="C-type_lectin-like"/>
</dbReference>
<dbReference type="PANTHER" id="PTHR22800">
    <property type="entry name" value="C-TYPE LECTIN PROTEINS"/>
    <property type="match status" value="1"/>
</dbReference>
<comment type="caution">
    <text evidence="14">The sequence shown here is derived from an EMBL/GenBank/DDBJ whole genome shotgun (WGS) entry which is preliminary data.</text>
</comment>
<dbReference type="PhylomeDB" id="A0A151MW76"/>
<dbReference type="Pfam" id="PF00059">
    <property type="entry name" value="Lectin_C"/>
    <property type="match status" value="1"/>
</dbReference>
<keyword evidence="9" id="KW-0325">Glycoprotein</keyword>
<dbReference type="GO" id="GO:0030246">
    <property type="term" value="F:carbohydrate binding"/>
    <property type="evidence" value="ECO:0007669"/>
    <property type="project" value="UniProtKB-KW"/>
</dbReference>
<dbReference type="Proteomes" id="UP000050525">
    <property type="component" value="Unassembled WGS sequence"/>
</dbReference>
<keyword evidence="7" id="KW-1015">Disulfide bond</keyword>
<dbReference type="InterPro" id="IPR016187">
    <property type="entry name" value="CTDL_fold"/>
</dbReference>
<dbReference type="AlphaFoldDB" id="A0A151MW76"/>
<feature type="region of interest" description="Disordered" evidence="11">
    <location>
        <begin position="1"/>
        <end position="21"/>
    </location>
</feature>
<gene>
    <name evidence="14" type="ORF">Y1Q_0000007</name>
</gene>
<dbReference type="PANTHER" id="PTHR22800:SF243">
    <property type="entry name" value="KILLER CELL LECTIN-LIKE RECEPTOR SUBFAMILY H, MEMBER 1"/>
    <property type="match status" value="1"/>
</dbReference>
<dbReference type="InterPro" id="IPR016186">
    <property type="entry name" value="C-type_lectin-like/link_sf"/>
</dbReference>
<dbReference type="GO" id="GO:0005886">
    <property type="term" value="C:plasma membrane"/>
    <property type="evidence" value="ECO:0007669"/>
    <property type="project" value="UniProtKB-ARBA"/>
</dbReference>
<keyword evidence="10" id="KW-0175">Coiled coil</keyword>
<feature type="domain" description="C-type lectin" evidence="13">
    <location>
        <begin position="158"/>
        <end position="264"/>
    </location>
</feature>
<dbReference type="GO" id="GO:0002223">
    <property type="term" value="P:stimulatory C-type lectin receptor signaling pathway"/>
    <property type="evidence" value="ECO:0007669"/>
    <property type="project" value="TreeGrafter"/>
</dbReference>
<name>A0A151MW76_ALLMI</name>
<feature type="coiled-coil region" evidence="10">
    <location>
        <begin position="113"/>
        <end position="147"/>
    </location>
</feature>
<dbReference type="GO" id="GO:0045954">
    <property type="term" value="P:positive regulation of natural killer cell mediated cytotoxicity"/>
    <property type="evidence" value="ECO:0007669"/>
    <property type="project" value="TreeGrafter"/>
</dbReference>
<dbReference type="InterPro" id="IPR050919">
    <property type="entry name" value="NKG2/CD94_NK_receptors"/>
</dbReference>
<evidence type="ECO:0000256" key="9">
    <source>
        <dbReference type="ARBA" id="ARBA00023180"/>
    </source>
</evidence>
<evidence type="ECO:0000259" key="13">
    <source>
        <dbReference type="PROSITE" id="PS50041"/>
    </source>
</evidence>
<sequence>MYNISSFHPGSVSALGPTDRSKETRKQEVTYCCLKFHTLLSMPKKKQTPTSKDRKEPSRPPLPWRLIAVVLGVLCLGLLVALSVLISIFLQASNEVAEQKKTLLKQQEIRNNHTQLQESMKNCMQQKKDLQDQYSILADALKKKEETCGHCAKSWIQHGESCYHFSKKMKTWPDSKKYCSSQGSRLLKIGDKEELGFITGLACMHWIGLSHKNISYSCKWEDGAVHSTHLFPLRPVQDGGTCALFHTGNALAYNCAEDFRCICEKPAA</sequence>
<evidence type="ECO:0000256" key="11">
    <source>
        <dbReference type="SAM" id="MobiDB-lite"/>
    </source>
</evidence>
<evidence type="ECO:0000256" key="12">
    <source>
        <dbReference type="SAM" id="Phobius"/>
    </source>
</evidence>
<organism evidence="14 15">
    <name type="scientific">Alligator mississippiensis</name>
    <name type="common">American alligator</name>
    <dbReference type="NCBI Taxonomy" id="8496"/>
    <lineage>
        <taxon>Eukaryota</taxon>
        <taxon>Metazoa</taxon>
        <taxon>Chordata</taxon>
        <taxon>Craniata</taxon>
        <taxon>Vertebrata</taxon>
        <taxon>Euteleostomi</taxon>
        <taxon>Archelosauria</taxon>
        <taxon>Archosauria</taxon>
        <taxon>Crocodylia</taxon>
        <taxon>Alligatoridae</taxon>
        <taxon>Alligatorinae</taxon>
        <taxon>Alligator</taxon>
    </lineage>
</organism>
<proteinExistence type="predicted"/>
<evidence type="ECO:0000256" key="10">
    <source>
        <dbReference type="SAM" id="Coils"/>
    </source>
</evidence>
<evidence type="ECO:0000256" key="4">
    <source>
        <dbReference type="ARBA" id="ARBA00022968"/>
    </source>
</evidence>
<dbReference type="EMBL" id="AKHW03004753">
    <property type="protein sequence ID" value="KYO28796.1"/>
    <property type="molecule type" value="Genomic_DNA"/>
</dbReference>
<keyword evidence="6 12" id="KW-0472">Membrane</keyword>
<evidence type="ECO:0000256" key="6">
    <source>
        <dbReference type="ARBA" id="ARBA00023136"/>
    </source>
</evidence>
<accession>A0A151MW76</accession>
<feature type="transmembrane region" description="Helical" evidence="12">
    <location>
        <begin position="64"/>
        <end position="90"/>
    </location>
</feature>
<dbReference type="STRING" id="8496.A0A151MW76"/>
<evidence type="ECO:0000313" key="14">
    <source>
        <dbReference type="EMBL" id="KYO28796.1"/>
    </source>
</evidence>
<evidence type="ECO:0000313" key="15">
    <source>
        <dbReference type="Proteomes" id="UP000050525"/>
    </source>
</evidence>
<keyword evidence="4" id="KW-0735">Signal-anchor</keyword>
<keyword evidence="2 12" id="KW-0812">Transmembrane</keyword>
<dbReference type="SUPFAM" id="SSF56436">
    <property type="entry name" value="C-type lectin-like"/>
    <property type="match status" value="1"/>
</dbReference>
<dbReference type="KEGG" id="amj:102563152"/>
<evidence type="ECO:0000256" key="2">
    <source>
        <dbReference type="ARBA" id="ARBA00022692"/>
    </source>
</evidence>
<dbReference type="PROSITE" id="PS50041">
    <property type="entry name" value="C_TYPE_LECTIN_2"/>
    <property type="match status" value="1"/>
</dbReference>
<evidence type="ECO:0000256" key="8">
    <source>
        <dbReference type="ARBA" id="ARBA00023170"/>
    </source>
</evidence>
<keyword evidence="3" id="KW-0430">Lectin</keyword>
<evidence type="ECO:0000256" key="3">
    <source>
        <dbReference type="ARBA" id="ARBA00022734"/>
    </source>
</evidence>
<dbReference type="OrthoDB" id="7357196at2759"/>
<keyword evidence="15" id="KW-1185">Reference proteome</keyword>
<dbReference type="Gene3D" id="3.10.100.10">
    <property type="entry name" value="Mannose-Binding Protein A, subunit A"/>
    <property type="match status" value="1"/>
</dbReference>
<keyword evidence="8" id="KW-0675">Receptor</keyword>
<dbReference type="InterPro" id="IPR013600">
    <property type="entry name" value="Ly49_N"/>
</dbReference>
<evidence type="ECO:0000256" key="7">
    <source>
        <dbReference type="ARBA" id="ARBA00023157"/>
    </source>
</evidence>
<evidence type="ECO:0000256" key="5">
    <source>
        <dbReference type="ARBA" id="ARBA00022989"/>
    </source>
</evidence>
<reference evidence="14 15" key="1">
    <citation type="journal article" date="2012" name="Genome Biol.">
        <title>Sequencing three crocodilian genomes to illuminate the evolution of archosaurs and amniotes.</title>
        <authorList>
            <person name="St John J.A."/>
            <person name="Braun E.L."/>
            <person name="Isberg S.R."/>
            <person name="Miles L.G."/>
            <person name="Chong A.Y."/>
            <person name="Gongora J."/>
            <person name="Dalzell P."/>
            <person name="Moran C."/>
            <person name="Bed'hom B."/>
            <person name="Abzhanov A."/>
            <person name="Burgess S.C."/>
            <person name="Cooksey A.M."/>
            <person name="Castoe T.A."/>
            <person name="Crawford N.G."/>
            <person name="Densmore L.D."/>
            <person name="Drew J.C."/>
            <person name="Edwards S.V."/>
            <person name="Faircloth B.C."/>
            <person name="Fujita M.K."/>
            <person name="Greenwold M.J."/>
            <person name="Hoffmann F.G."/>
            <person name="Howard J.M."/>
            <person name="Iguchi T."/>
            <person name="Janes D.E."/>
            <person name="Khan S.Y."/>
            <person name="Kohno S."/>
            <person name="de Koning A.J."/>
            <person name="Lance S.L."/>
            <person name="McCarthy F.M."/>
            <person name="McCormack J.E."/>
            <person name="Merchant M.E."/>
            <person name="Peterson D.G."/>
            <person name="Pollock D.D."/>
            <person name="Pourmand N."/>
            <person name="Raney B.J."/>
            <person name="Roessler K.A."/>
            <person name="Sanford J.R."/>
            <person name="Sawyer R.H."/>
            <person name="Schmidt C.J."/>
            <person name="Triplett E.W."/>
            <person name="Tuberville T.D."/>
            <person name="Venegas-Anaya M."/>
            <person name="Howard J.T."/>
            <person name="Jarvis E.D."/>
            <person name="Guillette L.J.Jr."/>
            <person name="Glenn T.C."/>
            <person name="Green R.E."/>
            <person name="Ray D.A."/>
        </authorList>
    </citation>
    <scope>NUCLEOTIDE SEQUENCE [LARGE SCALE GENOMIC DNA]</scope>
    <source>
        <strain evidence="14">KSC_2009_1</strain>
    </source>
</reference>
<dbReference type="SMART" id="SM00034">
    <property type="entry name" value="CLECT"/>
    <property type="match status" value="1"/>
</dbReference>
<evidence type="ECO:0000256" key="1">
    <source>
        <dbReference type="ARBA" id="ARBA00004606"/>
    </source>
</evidence>
<dbReference type="Pfam" id="PF08391">
    <property type="entry name" value="Ly49"/>
    <property type="match status" value="1"/>
</dbReference>
<keyword evidence="5 12" id="KW-1133">Transmembrane helix</keyword>
<comment type="subcellular location">
    <subcellularLocation>
        <location evidence="1">Membrane</location>
        <topology evidence="1">Single-pass type II membrane protein</topology>
    </subcellularLocation>
</comment>
<dbReference type="InterPro" id="IPR033992">
    <property type="entry name" value="NKR-like_CTLD"/>
</dbReference>
<protein>
    <recommendedName>
        <fullName evidence="13">C-type lectin domain-containing protein</fullName>
    </recommendedName>
</protein>